<keyword evidence="2" id="KW-1003">Cell membrane</keyword>
<name>A0A518XIX0_9GAMM</name>
<evidence type="ECO:0000256" key="5">
    <source>
        <dbReference type="ARBA" id="ARBA00023136"/>
    </source>
</evidence>
<feature type="transmembrane region" description="Helical" evidence="6">
    <location>
        <begin position="60"/>
        <end position="77"/>
    </location>
</feature>
<accession>A0A518XIX0</accession>
<feature type="transmembrane region" description="Helical" evidence="6">
    <location>
        <begin position="280"/>
        <end position="305"/>
    </location>
</feature>
<feature type="domain" description="Major facilitator superfamily (MFS) profile" evidence="7">
    <location>
        <begin position="1"/>
        <end position="385"/>
    </location>
</feature>
<dbReference type="GO" id="GO:0022857">
    <property type="term" value="F:transmembrane transporter activity"/>
    <property type="evidence" value="ECO:0007669"/>
    <property type="project" value="InterPro"/>
</dbReference>
<evidence type="ECO:0000256" key="6">
    <source>
        <dbReference type="SAM" id="Phobius"/>
    </source>
</evidence>
<dbReference type="RefSeq" id="WP_145891469.1">
    <property type="nucleotide sequence ID" value="NZ_CP032703.1"/>
</dbReference>
<feature type="transmembrane region" description="Helical" evidence="6">
    <location>
        <begin position="248"/>
        <end position="268"/>
    </location>
</feature>
<reference evidence="8 9" key="1">
    <citation type="submission" date="2018-10" db="EMBL/GenBank/DDBJ databases">
        <title>Genome Sequencing of Pantoea dispersa DSM 32899.</title>
        <authorList>
            <person name="Nawrath M."/>
            <person name="Ottenheim C."/>
            <person name="Wilm A."/>
            <person name="Zimmermann W."/>
            <person name="Wu J.C."/>
        </authorList>
    </citation>
    <scope>NUCLEOTIDE SEQUENCE [LARGE SCALE GENOMIC DNA]</scope>
    <source>
        <strain evidence="8 9">DSM 32899</strain>
        <plasmid evidence="8 9">unnamed1</plasmid>
    </source>
</reference>
<feature type="transmembrane region" description="Helical" evidence="6">
    <location>
        <begin position="367"/>
        <end position="384"/>
    </location>
</feature>
<sequence length="385" mass="39178">MNNTALSADQPRGRAWLATGALGISAFAIVTSELAPVGMLQALAQTFQQTAAQTGQVVTVYGWVAALAALLSVALPARISRKTLLVTLMLLLALASLAAAQAPGFPLFMAARLAGAIAHGVFWALIGSVAVQLVPAEKLGRATAVIFGGVSAASVLGVPLASYLAAVTGWREAFTVISLLALVTACALLRTLPALALSAAQPLRSCGHLLKNPRLLTVYAATACIISAHFAAFTYVEPLLRDVRHVPAAMIAALLLVSGLAGLAGNVIAGRLIDRHLKPLVCFALLTGAAALGTLALSFAMPLWLTGALLAVWRAGMAIVFVGLQTLLLRRAGAQTAAASALYVAVFNAAIGSGALVGGVLLTMTGLPHMVLLAAVIIAAAIALL</sequence>
<organism evidence="8 9">
    <name type="scientific">Candidatus Pantoea soli</name>
    <dbReference type="NCBI Taxonomy" id="3098669"/>
    <lineage>
        <taxon>Bacteria</taxon>
        <taxon>Pseudomonadati</taxon>
        <taxon>Pseudomonadota</taxon>
        <taxon>Gammaproteobacteria</taxon>
        <taxon>Enterobacterales</taxon>
        <taxon>Erwiniaceae</taxon>
        <taxon>Pantoea</taxon>
    </lineage>
</organism>
<feature type="transmembrane region" description="Helical" evidence="6">
    <location>
        <begin position="109"/>
        <end position="131"/>
    </location>
</feature>
<dbReference type="AlphaFoldDB" id="A0A518XIX0"/>
<keyword evidence="3 6" id="KW-0812">Transmembrane</keyword>
<keyword evidence="5 6" id="KW-0472">Membrane</keyword>
<evidence type="ECO:0000256" key="1">
    <source>
        <dbReference type="ARBA" id="ARBA00004651"/>
    </source>
</evidence>
<dbReference type="Pfam" id="PF07690">
    <property type="entry name" value="MFS_1"/>
    <property type="match status" value="1"/>
</dbReference>
<feature type="transmembrane region" description="Helical" evidence="6">
    <location>
        <begin position="173"/>
        <end position="195"/>
    </location>
</feature>
<dbReference type="InterPro" id="IPR050189">
    <property type="entry name" value="MFS_Efflux_Transporters"/>
</dbReference>
<feature type="transmembrane region" description="Helical" evidence="6">
    <location>
        <begin position="143"/>
        <end position="167"/>
    </location>
</feature>
<dbReference type="InterPro" id="IPR011701">
    <property type="entry name" value="MFS"/>
</dbReference>
<feature type="transmembrane region" description="Helical" evidence="6">
    <location>
        <begin position="311"/>
        <end position="329"/>
    </location>
</feature>
<dbReference type="InterPro" id="IPR036259">
    <property type="entry name" value="MFS_trans_sf"/>
</dbReference>
<dbReference type="InterPro" id="IPR020846">
    <property type="entry name" value="MFS_dom"/>
</dbReference>
<comment type="subcellular location">
    <subcellularLocation>
        <location evidence="1">Cell membrane</location>
        <topology evidence="1">Multi-pass membrane protein</topology>
    </subcellularLocation>
</comment>
<evidence type="ECO:0000259" key="7">
    <source>
        <dbReference type="PROSITE" id="PS50850"/>
    </source>
</evidence>
<evidence type="ECO:0000313" key="8">
    <source>
        <dbReference type="EMBL" id="QDY44135.1"/>
    </source>
</evidence>
<dbReference type="PROSITE" id="PS50850">
    <property type="entry name" value="MFS"/>
    <property type="match status" value="1"/>
</dbReference>
<geneLocation type="plasmid" evidence="8 9">
    <name>unnamed1</name>
</geneLocation>
<dbReference type="PANTHER" id="PTHR43124:SF3">
    <property type="entry name" value="CHLORAMPHENICOL EFFLUX PUMP RV0191"/>
    <property type="match status" value="1"/>
</dbReference>
<keyword evidence="9" id="KW-1185">Reference proteome</keyword>
<protein>
    <submittedName>
        <fullName evidence="8">MFS transporter</fullName>
    </submittedName>
</protein>
<evidence type="ECO:0000313" key="9">
    <source>
        <dbReference type="Proteomes" id="UP000319411"/>
    </source>
</evidence>
<dbReference type="CDD" id="cd17324">
    <property type="entry name" value="MFS_NepI_like"/>
    <property type="match status" value="1"/>
</dbReference>
<evidence type="ECO:0000256" key="2">
    <source>
        <dbReference type="ARBA" id="ARBA00022475"/>
    </source>
</evidence>
<gene>
    <name evidence="8" type="ORF">D8B20_19690</name>
</gene>
<feature type="transmembrane region" description="Helical" evidence="6">
    <location>
        <begin position="341"/>
        <end position="361"/>
    </location>
</feature>
<dbReference type="SUPFAM" id="SSF103473">
    <property type="entry name" value="MFS general substrate transporter"/>
    <property type="match status" value="1"/>
</dbReference>
<keyword evidence="8" id="KW-0614">Plasmid</keyword>
<dbReference type="GO" id="GO:0005886">
    <property type="term" value="C:plasma membrane"/>
    <property type="evidence" value="ECO:0007669"/>
    <property type="project" value="UniProtKB-SubCell"/>
</dbReference>
<feature type="transmembrane region" description="Helical" evidence="6">
    <location>
        <begin position="216"/>
        <end position="236"/>
    </location>
</feature>
<dbReference type="Gene3D" id="1.20.1250.20">
    <property type="entry name" value="MFS general substrate transporter like domains"/>
    <property type="match status" value="1"/>
</dbReference>
<dbReference type="Proteomes" id="UP000319411">
    <property type="component" value="Plasmid unnamed1"/>
</dbReference>
<dbReference type="KEGG" id="pdis:D8B20_19690"/>
<dbReference type="EMBL" id="CP032703">
    <property type="protein sequence ID" value="QDY44135.1"/>
    <property type="molecule type" value="Genomic_DNA"/>
</dbReference>
<feature type="transmembrane region" description="Helical" evidence="6">
    <location>
        <begin position="84"/>
        <end position="103"/>
    </location>
</feature>
<keyword evidence="4 6" id="KW-1133">Transmembrane helix</keyword>
<dbReference type="PANTHER" id="PTHR43124">
    <property type="entry name" value="PURINE EFFLUX PUMP PBUE"/>
    <property type="match status" value="1"/>
</dbReference>
<evidence type="ECO:0000256" key="4">
    <source>
        <dbReference type="ARBA" id="ARBA00022989"/>
    </source>
</evidence>
<evidence type="ECO:0000256" key="3">
    <source>
        <dbReference type="ARBA" id="ARBA00022692"/>
    </source>
</evidence>
<proteinExistence type="predicted"/>
<dbReference type="OrthoDB" id="9812189at2"/>